<comment type="caution">
    <text evidence="1">The sequence shown here is derived from an EMBL/GenBank/DDBJ whole genome shotgun (WGS) entry which is preliminary data.</text>
</comment>
<reference evidence="1" key="2">
    <citation type="submission" date="2023-10" db="EMBL/GenBank/DDBJ databases">
        <title>Analysis of Resistance Genes of Carbapenem-resistant Providencia rettgeri.</title>
        <authorList>
            <person name="Liu M."/>
        </authorList>
    </citation>
    <scope>NUCLEOTIDE SEQUENCE</scope>
    <source>
        <strain evidence="1">QITACRE101</strain>
    </source>
</reference>
<gene>
    <name evidence="1" type="ORF">QDQ51_04410</name>
</gene>
<organism evidence="1 2">
    <name type="scientific">Providencia rettgeri</name>
    <dbReference type="NCBI Taxonomy" id="587"/>
    <lineage>
        <taxon>Bacteria</taxon>
        <taxon>Pseudomonadati</taxon>
        <taxon>Pseudomonadota</taxon>
        <taxon>Gammaproteobacteria</taxon>
        <taxon>Enterobacterales</taxon>
        <taxon>Morganellaceae</taxon>
        <taxon>Providencia</taxon>
    </lineage>
</organism>
<proteinExistence type="predicted"/>
<dbReference type="RefSeq" id="WP_209101610.1">
    <property type="nucleotide sequence ID" value="NZ_JACTAI010000001.1"/>
</dbReference>
<reference evidence="1" key="1">
    <citation type="submission" date="2023-04" db="EMBL/GenBank/DDBJ databases">
        <authorList>
            <person name="Li W."/>
        </authorList>
    </citation>
    <scope>NUCLEOTIDE SEQUENCE</scope>
    <source>
        <strain evidence="1">QITACRE101</strain>
    </source>
</reference>
<evidence type="ECO:0000313" key="1">
    <source>
        <dbReference type="EMBL" id="MDH2304660.1"/>
    </source>
</evidence>
<accession>A0AB35L938</accession>
<dbReference type="EMBL" id="JARVQW010000001">
    <property type="protein sequence ID" value="MDH2304660.1"/>
    <property type="molecule type" value="Genomic_DNA"/>
</dbReference>
<sequence length="535" mass="62728">MTQNPFEDFIEFITNQHGEEIWITVYKTEKINNSDHDGGMYCALVSKEKTKKAMETHVWDLMIGSGGPGFCTSYENGKSLTTYYKNPDEGFLRPVLIRDFHGRKDNYIEILEEFRLFHNLYHDSKSGSYFSFDDSGDEVEVIKVQNDEVKIRKRYLRSFMAACQMNLLLYFELTRHYKKKLNYSSDENHKELIYTIYSGESYSKGYISFSRILGKKLITCEKIDKSGIWPFEAKKNFQDFIIDGDSDEPKTYSCNPELLANYFGANSEAPHYLTPIFFRKEVMQKYYNSSDYRITDGYLYRNGAWGLRFDNNSPNHVSVFLGDLGRDLPEKEQIYWKSFNLIPEERKISRTNFERSFLGNFFDAENPEHKFKQEFKCLQDYWSNNYGWSLFLPLTQKDEHFFNSLRSMLTKEQSEFDAQILALTKVTIDSINVKSLREYLEVTDSNIKSIGLIEALLTELQSDNLKEQISLLRGIQSVRSTGVAHRKGTDYEKVISRLNIDHNDFQAEFDQLLLNMAFLFKEIMRLNVEKNDKSS</sequence>
<name>A0AB35L938_PRORE</name>
<dbReference type="Proteomes" id="UP001162044">
    <property type="component" value="Unassembled WGS sequence"/>
</dbReference>
<evidence type="ECO:0008006" key="3">
    <source>
        <dbReference type="Google" id="ProtNLM"/>
    </source>
</evidence>
<dbReference type="AlphaFoldDB" id="A0AB35L938"/>
<dbReference type="GeneID" id="89489911"/>
<evidence type="ECO:0000313" key="2">
    <source>
        <dbReference type="Proteomes" id="UP001162044"/>
    </source>
</evidence>
<protein>
    <recommendedName>
        <fullName evidence="3">ApeA N-terminal domain-containing protein</fullName>
    </recommendedName>
</protein>